<organism evidence="2 3">
    <name type="scientific">Umbelopsis ramanniana AG</name>
    <dbReference type="NCBI Taxonomy" id="1314678"/>
    <lineage>
        <taxon>Eukaryota</taxon>
        <taxon>Fungi</taxon>
        <taxon>Fungi incertae sedis</taxon>
        <taxon>Mucoromycota</taxon>
        <taxon>Mucoromycotina</taxon>
        <taxon>Umbelopsidomycetes</taxon>
        <taxon>Umbelopsidales</taxon>
        <taxon>Umbelopsidaceae</taxon>
        <taxon>Umbelopsis</taxon>
    </lineage>
</organism>
<name>A0AAD5EJ02_UMBRA</name>
<dbReference type="InterPro" id="IPR036047">
    <property type="entry name" value="F-box-like_dom_sf"/>
</dbReference>
<feature type="domain" description="F-box" evidence="1">
    <location>
        <begin position="1"/>
        <end position="46"/>
    </location>
</feature>
<dbReference type="PROSITE" id="PS50181">
    <property type="entry name" value="FBOX"/>
    <property type="match status" value="1"/>
</dbReference>
<protein>
    <recommendedName>
        <fullName evidence="1">F-box domain-containing protein</fullName>
    </recommendedName>
</protein>
<dbReference type="Gene3D" id="3.80.10.10">
    <property type="entry name" value="Ribonuclease Inhibitor"/>
    <property type="match status" value="1"/>
</dbReference>
<dbReference type="SUPFAM" id="SSF81383">
    <property type="entry name" value="F-box domain"/>
    <property type="match status" value="1"/>
</dbReference>
<accession>A0AAD5EJ02</accession>
<sequence length="495" mass="56912">MEFSLGLPNEILPVVFRDLDPQDLVSCSRTCWSWNAIANSLLYETVSFVSHAKFQQFVETITDSQNHYEMCVGNSINTYRPLGQLVKSVEITAGYTRRDDRYDYSTMLSRLASKTPNVHKAKMYLPILSSNTYDGLSFNWSNLASQWSKLTSLSLKGSLEYGMETYDMKNINDVFSRLHHLSVVRCDDFLTHMLPSLPTMPYLQSFMATIYRTSDYQALKKILQTYQTTLHTLVIEFFCFYPQISFNLDDLNIGHKQLKAFGLMKHDDTQINITKFGDNLEHLEWWIFSLKPDEILNQSIHQAMIKTSTLKTLSFAGKMALDHIPLVLEANKHSLHTFYVDHARGNDLIALLQDSKVRLYNVVTLCFECPLLENADVRSLAEIFPNVKYLALRRNRLSHEMIKGTRNISTRNISTRNVSTMNISTRSIPSGSKLTIVELNRGPVWIATESLSHFQHLKALDKITFPELVDQSLFTFQQCNIFRPKHKVQPVVIPL</sequence>
<proteinExistence type="predicted"/>
<dbReference type="CDD" id="cd09917">
    <property type="entry name" value="F-box_SF"/>
    <property type="match status" value="1"/>
</dbReference>
<gene>
    <name evidence="2" type="ORF">K450DRAFT_217685</name>
</gene>
<comment type="caution">
    <text evidence="2">The sequence shown here is derived from an EMBL/GenBank/DDBJ whole genome shotgun (WGS) entry which is preliminary data.</text>
</comment>
<dbReference type="InterPro" id="IPR032675">
    <property type="entry name" value="LRR_dom_sf"/>
</dbReference>
<reference evidence="2" key="2">
    <citation type="journal article" date="2022" name="Proc. Natl. Acad. Sci. U.S.A.">
        <title>Diploid-dominant life cycles characterize the early evolution of Fungi.</title>
        <authorList>
            <person name="Amses K.R."/>
            <person name="Simmons D.R."/>
            <person name="Longcore J.E."/>
            <person name="Mondo S.J."/>
            <person name="Seto K."/>
            <person name="Jeronimo G.H."/>
            <person name="Bonds A.E."/>
            <person name="Quandt C.A."/>
            <person name="Davis W.J."/>
            <person name="Chang Y."/>
            <person name="Federici B.A."/>
            <person name="Kuo A."/>
            <person name="LaButti K."/>
            <person name="Pangilinan J."/>
            <person name="Andreopoulos W."/>
            <person name="Tritt A."/>
            <person name="Riley R."/>
            <person name="Hundley H."/>
            <person name="Johnson J."/>
            <person name="Lipzen A."/>
            <person name="Barry K."/>
            <person name="Lang B.F."/>
            <person name="Cuomo C.A."/>
            <person name="Buchler N.E."/>
            <person name="Grigoriev I.V."/>
            <person name="Spatafora J.W."/>
            <person name="Stajich J.E."/>
            <person name="James T.Y."/>
        </authorList>
    </citation>
    <scope>NUCLEOTIDE SEQUENCE</scope>
    <source>
        <strain evidence="2">AG</strain>
    </source>
</reference>
<dbReference type="Pfam" id="PF12937">
    <property type="entry name" value="F-box-like"/>
    <property type="match status" value="1"/>
</dbReference>
<evidence type="ECO:0000313" key="3">
    <source>
        <dbReference type="Proteomes" id="UP001206595"/>
    </source>
</evidence>
<dbReference type="EMBL" id="MU620892">
    <property type="protein sequence ID" value="KAI8584721.1"/>
    <property type="molecule type" value="Genomic_DNA"/>
</dbReference>
<dbReference type="InterPro" id="IPR001810">
    <property type="entry name" value="F-box_dom"/>
</dbReference>
<dbReference type="RefSeq" id="XP_051449725.1">
    <property type="nucleotide sequence ID" value="XM_051585082.1"/>
</dbReference>
<dbReference type="SMART" id="SM00256">
    <property type="entry name" value="FBOX"/>
    <property type="match status" value="1"/>
</dbReference>
<dbReference type="Proteomes" id="UP001206595">
    <property type="component" value="Unassembled WGS sequence"/>
</dbReference>
<evidence type="ECO:0000259" key="1">
    <source>
        <dbReference type="PROSITE" id="PS50181"/>
    </source>
</evidence>
<dbReference type="GeneID" id="75910432"/>
<dbReference type="Gene3D" id="1.20.1280.50">
    <property type="match status" value="1"/>
</dbReference>
<dbReference type="SUPFAM" id="SSF52047">
    <property type="entry name" value="RNI-like"/>
    <property type="match status" value="1"/>
</dbReference>
<keyword evidence="3" id="KW-1185">Reference proteome</keyword>
<dbReference type="AlphaFoldDB" id="A0AAD5EJ02"/>
<evidence type="ECO:0000313" key="2">
    <source>
        <dbReference type="EMBL" id="KAI8584721.1"/>
    </source>
</evidence>
<reference evidence="2" key="1">
    <citation type="submission" date="2021-06" db="EMBL/GenBank/DDBJ databases">
        <authorList>
            <consortium name="DOE Joint Genome Institute"/>
            <person name="Mondo S.J."/>
            <person name="Amses K.R."/>
            <person name="Simmons D.R."/>
            <person name="Longcore J.E."/>
            <person name="Seto K."/>
            <person name="Alves G.H."/>
            <person name="Bonds A.E."/>
            <person name="Quandt C.A."/>
            <person name="Davis W.J."/>
            <person name="Chang Y."/>
            <person name="Letcher P.M."/>
            <person name="Powell M.J."/>
            <person name="Kuo A."/>
            <person name="Labutti K."/>
            <person name="Pangilinan J."/>
            <person name="Andreopoulos W."/>
            <person name="Tritt A."/>
            <person name="Riley R."/>
            <person name="Hundley H."/>
            <person name="Johnson J."/>
            <person name="Lipzen A."/>
            <person name="Barry K."/>
            <person name="Berbee M.L."/>
            <person name="Buchler N.E."/>
            <person name="Grigoriev I.V."/>
            <person name="Spatafora J.W."/>
            <person name="Stajich J.E."/>
            <person name="James T.Y."/>
        </authorList>
    </citation>
    <scope>NUCLEOTIDE SEQUENCE</scope>
    <source>
        <strain evidence="2">AG</strain>
    </source>
</reference>